<evidence type="ECO:0000313" key="1">
    <source>
        <dbReference type="EMBL" id="KAJ8129742.1"/>
    </source>
</evidence>
<gene>
    <name evidence="1" type="ORF">O1611_g3886</name>
</gene>
<sequence>METRQEASIVVTHDLFPLPPNVSPCEGKIHFCHPGYPPPYDLLFKLPRLDLHSPDSTSASSNLRPQRGVHYETALLACQIVANNAFNGFLATDRQGRERVVPGSDLPLDGVLTASQYWFFAEEPDDVLLHEEAVGTSLVMASNPSLNSPSTEGEPKAPLPYAVVPSFQDWAFPHDRMPKTWVSPSDTPSQPLSRPTSDRCCIVTQTSAITRRAPIVPHSDQKWFEDNAMWQYGDNQGVDQPPNKLYLRPDIQCAFDAHWFAIVPKRGRYIIHCFTATDADTKEFASMFHNRPVLCHTLSMRYVPPQYLFARFARAIFMLLRPFIAQSPVRRRVASIRREDDALPRQWIGWLSKEQLFDKYGGRGTKSPSPRPRKRQREQKQQQQQQQQQAFDDESSPSDSTGKESEDDSASDDNDDKANWYDDNIGPLLEGDRGRPRKRACHSLETVEGG</sequence>
<dbReference type="EMBL" id="JAPUUL010000674">
    <property type="protein sequence ID" value="KAJ8129742.1"/>
    <property type="molecule type" value="Genomic_DNA"/>
</dbReference>
<name>A0ACC2JQE8_9PEZI</name>
<comment type="caution">
    <text evidence="1">The sequence shown here is derived from an EMBL/GenBank/DDBJ whole genome shotgun (WGS) entry which is preliminary data.</text>
</comment>
<organism evidence="1 2">
    <name type="scientific">Lasiodiplodia mahajangana</name>
    <dbReference type="NCBI Taxonomy" id="1108764"/>
    <lineage>
        <taxon>Eukaryota</taxon>
        <taxon>Fungi</taxon>
        <taxon>Dikarya</taxon>
        <taxon>Ascomycota</taxon>
        <taxon>Pezizomycotina</taxon>
        <taxon>Dothideomycetes</taxon>
        <taxon>Dothideomycetes incertae sedis</taxon>
        <taxon>Botryosphaeriales</taxon>
        <taxon>Botryosphaeriaceae</taxon>
        <taxon>Lasiodiplodia</taxon>
    </lineage>
</organism>
<dbReference type="Proteomes" id="UP001153332">
    <property type="component" value="Unassembled WGS sequence"/>
</dbReference>
<evidence type="ECO:0000313" key="2">
    <source>
        <dbReference type="Proteomes" id="UP001153332"/>
    </source>
</evidence>
<accession>A0ACC2JQE8</accession>
<protein>
    <submittedName>
        <fullName evidence="1">Uncharacterized protein</fullName>
    </submittedName>
</protein>
<proteinExistence type="predicted"/>
<keyword evidence="2" id="KW-1185">Reference proteome</keyword>
<reference evidence="1" key="1">
    <citation type="submission" date="2022-12" db="EMBL/GenBank/DDBJ databases">
        <title>Genome Sequence of Lasiodiplodia mahajangana.</title>
        <authorList>
            <person name="Buettner E."/>
        </authorList>
    </citation>
    <scope>NUCLEOTIDE SEQUENCE</scope>
    <source>
        <strain evidence="1">VT137</strain>
    </source>
</reference>